<feature type="non-terminal residue" evidence="2">
    <location>
        <position position="49"/>
    </location>
</feature>
<evidence type="ECO:0000313" key="3">
    <source>
        <dbReference type="Proteomes" id="UP001233999"/>
    </source>
</evidence>
<evidence type="ECO:0000313" key="2">
    <source>
        <dbReference type="EMBL" id="KAJ9585839.1"/>
    </source>
</evidence>
<keyword evidence="3" id="KW-1185">Reference proteome</keyword>
<evidence type="ECO:0000256" key="1">
    <source>
        <dbReference type="SAM" id="Phobius"/>
    </source>
</evidence>
<keyword evidence="1" id="KW-0472">Membrane</keyword>
<sequence length="49" mass="5908">LIIPWDRDISRPLPPTARYSVFSMFTFLWLFIFSFFHVYIFMALRCGMG</sequence>
<protein>
    <submittedName>
        <fullName evidence="2">Uncharacterized protein</fullName>
    </submittedName>
</protein>
<accession>A0AAD8EDH1</accession>
<gene>
    <name evidence="2" type="ORF">L9F63_020509</name>
</gene>
<keyword evidence="1" id="KW-1133">Transmembrane helix</keyword>
<comment type="caution">
    <text evidence="2">The sequence shown here is derived from an EMBL/GenBank/DDBJ whole genome shotgun (WGS) entry which is preliminary data.</text>
</comment>
<reference evidence="2" key="1">
    <citation type="journal article" date="2023" name="IScience">
        <title>Live-bearing cockroach genome reveals convergent evolutionary mechanisms linked to viviparity in insects and beyond.</title>
        <authorList>
            <person name="Fouks B."/>
            <person name="Harrison M.C."/>
            <person name="Mikhailova A.A."/>
            <person name="Marchal E."/>
            <person name="English S."/>
            <person name="Carruthers M."/>
            <person name="Jennings E.C."/>
            <person name="Chiamaka E.L."/>
            <person name="Frigard R.A."/>
            <person name="Pippel M."/>
            <person name="Attardo G.M."/>
            <person name="Benoit J.B."/>
            <person name="Bornberg-Bauer E."/>
            <person name="Tobe S.S."/>
        </authorList>
    </citation>
    <scope>NUCLEOTIDE SEQUENCE</scope>
    <source>
        <strain evidence="2">Stay&amp;Tobe</strain>
    </source>
</reference>
<dbReference type="AlphaFoldDB" id="A0AAD8EDH1"/>
<feature type="transmembrane region" description="Helical" evidence="1">
    <location>
        <begin position="20"/>
        <end position="44"/>
    </location>
</feature>
<keyword evidence="1" id="KW-0812">Transmembrane</keyword>
<dbReference type="EMBL" id="JASPKZ010007246">
    <property type="protein sequence ID" value="KAJ9585839.1"/>
    <property type="molecule type" value="Genomic_DNA"/>
</dbReference>
<organism evidence="2 3">
    <name type="scientific">Diploptera punctata</name>
    <name type="common">Pacific beetle cockroach</name>
    <dbReference type="NCBI Taxonomy" id="6984"/>
    <lineage>
        <taxon>Eukaryota</taxon>
        <taxon>Metazoa</taxon>
        <taxon>Ecdysozoa</taxon>
        <taxon>Arthropoda</taxon>
        <taxon>Hexapoda</taxon>
        <taxon>Insecta</taxon>
        <taxon>Pterygota</taxon>
        <taxon>Neoptera</taxon>
        <taxon>Polyneoptera</taxon>
        <taxon>Dictyoptera</taxon>
        <taxon>Blattodea</taxon>
        <taxon>Blaberoidea</taxon>
        <taxon>Blaberidae</taxon>
        <taxon>Diplopterinae</taxon>
        <taxon>Diploptera</taxon>
    </lineage>
</organism>
<proteinExistence type="predicted"/>
<feature type="non-terminal residue" evidence="2">
    <location>
        <position position="1"/>
    </location>
</feature>
<reference evidence="2" key="2">
    <citation type="submission" date="2023-05" db="EMBL/GenBank/DDBJ databases">
        <authorList>
            <person name="Fouks B."/>
        </authorList>
    </citation>
    <scope>NUCLEOTIDE SEQUENCE</scope>
    <source>
        <strain evidence="2">Stay&amp;Tobe</strain>
        <tissue evidence="2">Testes</tissue>
    </source>
</reference>
<dbReference type="Proteomes" id="UP001233999">
    <property type="component" value="Unassembled WGS sequence"/>
</dbReference>
<name>A0AAD8EDH1_DIPPU</name>